<dbReference type="Proteomes" id="UP000632125">
    <property type="component" value="Unassembled WGS sequence"/>
</dbReference>
<dbReference type="GO" id="GO:0006281">
    <property type="term" value="P:DNA repair"/>
    <property type="evidence" value="ECO:0007669"/>
    <property type="project" value="InterPro"/>
</dbReference>
<name>A0A927HAU3_9BACL</name>
<dbReference type="EMBL" id="JACXIY010000069">
    <property type="protein sequence ID" value="MBD2872959.1"/>
    <property type="molecule type" value="Genomic_DNA"/>
</dbReference>
<feature type="transmembrane region" description="Helical" evidence="2">
    <location>
        <begin position="12"/>
        <end position="33"/>
    </location>
</feature>
<protein>
    <submittedName>
        <fullName evidence="4">Helix-hairpin-helix domain-containing protein</fullName>
    </submittedName>
</protein>
<dbReference type="PANTHER" id="PTHR21180:SF32">
    <property type="entry name" value="ENDONUCLEASE_EXONUCLEASE_PHOSPHATASE FAMILY DOMAIN-CONTAINING PROTEIN 1"/>
    <property type="match status" value="1"/>
</dbReference>
<dbReference type="Pfam" id="PF12836">
    <property type="entry name" value="HHH_3"/>
    <property type="match status" value="1"/>
</dbReference>
<feature type="domain" description="Helix-hairpin-helix DNA-binding motif class 1" evidence="3">
    <location>
        <begin position="174"/>
        <end position="193"/>
    </location>
</feature>
<dbReference type="GO" id="GO:0015628">
    <property type="term" value="P:protein secretion by the type II secretion system"/>
    <property type="evidence" value="ECO:0007669"/>
    <property type="project" value="TreeGrafter"/>
</dbReference>
<dbReference type="InterPro" id="IPR003583">
    <property type="entry name" value="Hlx-hairpin-Hlx_DNA-bd_motif"/>
</dbReference>
<dbReference type="SUPFAM" id="SSF47781">
    <property type="entry name" value="RuvA domain 2-like"/>
    <property type="match status" value="1"/>
</dbReference>
<keyword evidence="2" id="KW-1133">Transmembrane helix</keyword>
<reference evidence="4" key="1">
    <citation type="submission" date="2020-09" db="EMBL/GenBank/DDBJ databases">
        <title>A novel bacterium of genus Paenibacillus, isolated from South China Sea.</title>
        <authorList>
            <person name="Huang H."/>
            <person name="Mo K."/>
            <person name="Hu Y."/>
        </authorList>
    </citation>
    <scope>NUCLEOTIDE SEQUENCE</scope>
    <source>
        <strain evidence="4">IB182493</strain>
    </source>
</reference>
<evidence type="ECO:0000256" key="1">
    <source>
        <dbReference type="SAM" id="MobiDB-lite"/>
    </source>
</evidence>
<dbReference type="InterPro" id="IPR051675">
    <property type="entry name" value="Endo/Exo/Phosphatase_dom_1"/>
</dbReference>
<evidence type="ECO:0000256" key="2">
    <source>
        <dbReference type="SAM" id="Phobius"/>
    </source>
</evidence>
<dbReference type="AlphaFoldDB" id="A0A927HAU3"/>
<accession>A0A927HAU3</accession>
<dbReference type="InterPro" id="IPR004509">
    <property type="entry name" value="Competence_ComEA_HhH"/>
</dbReference>
<comment type="caution">
    <text evidence="4">The sequence shown here is derived from an EMBL/GenBank/DDBJ whole genome shotgun (WGS) entry which is preliminary data.</text>
</comment>
<feature type="region of interest" description="Disordered" evidence="1">
    <location>
        <begin position="53"/>
        <end position="134"/>
    </location>
</feature>
<dbReference type="InterPro" id="IPR010994">
    <property type="entry name" value="RuvA_2-like"/>
</dbReference>
<dbReference type="RefSeq" id="WP_190868142.1">
    <property type="nucleotide sequence ID" value="NZ_JACXIY010000069.1"/>
</dbReference>
<feature type="domain" description="Helix-hairpin-helix DNA-binding motif class 1" evidence="3">
    <location>
        <begin position="144"/>
        <end position="163"/>
    </location>
</feature>
<evidence type="ECO:0000313" key="4">
    <source>
        <dbReference type="EMBL" id="MBD2872959.1"/>
    </source>
</evidence>
<dbReference type="NCBIfam" id="TIGR00426">
    <property type="entry name" value="competence protein ComEA helix-hairpin-helix repeat region"/>
    <property type="match status" value="1"/>
</dbReference>
<evidence type="ECO:0000313" key="5">
    <source>
        <dbReference type="Proteomes" id="UP000632125"/>
    </source>
</evidence>
<dbReference type="Gene3D" id="1.10.150.280">
    <property type="entry name" value="AF1531-like domain"/>
    <property type="match status" value="1"/>
</dbReference>
<evidence type="ECO:0000259" key="3">
    <source>
        <dbReference type="SMART" id="SM00278"/>
    </source>
</evidence>
<keyword evidence="2" id="KW-0472">Membrane</keyword>
<dbReference type="GO" id="GO:0015627">
    <property type="term" value="C:type II protein secretion system complex"/>
    <property type="evidence" value="ECO:0007669"/>
    <property type="project" value="TreeGrafter"/>
</dbReference>
<dbReference type="SMART" id="SM00278">
    <property type="entry name" value="HhH1"/>
    <property type="match status" value="2"/>
</dbReference>
<dbReference type="PANTHER" id="PTHR21180">
    <property type="entry name" value="ENDONUCLEASE/EXONUCLEASE/PHOSPHATASE FAMILY DOMAIN-CONTAINING PROTEIN 1"/>
    <property type="match status" value="1"/>
</dbReference>
<dbReference type="GO" id="GO:0003677">
    <property type="term" value="F:DNA binding"/>
    <property type="evidence" value="ECO:0007669"/>
    <property type="project" value="InterPro"/>
</dbReference>
<organism evidence="4 5">
    <name type="scientific">Paenibacillus arenilitoris</name>
    <dbReference type="NCBI Taxonomy" id="2772299"/>
    <lineage>
        <taxon>Bacteria</taxon>
        <taxon>Bacillati</taxon>
        <taxon>Bacillota</taxon>
        <taxon>Bacilli</taxon>
        <taxon>Bacillales</taxon>
        <taxon>Paenibacillaceae</taxon>
        <taxon>Paenibacillus</taxon>
    </lineage>
</organism>
<keyword evidence="5" id="KW-1185">Reference proteome</keyword>
<keyword evidence="2" id="KW-0812">Transmembrane</keyword>
<proteinExistence type="predicted"/>
<sequence>MKQPAYGLDGKRLALAAICIVCAVALIGAALLAPEKSSEPDWVPLNQAVDSALGRLEGGDREPEPSAAGAGSATEPSEAREGAAEPAGSAPALSTDAEAPDHANGTGEAVVPPANAETAGADVPAASLEPAGDGRLDINRATAEELDALKGIGPSKAQAIVADREQNGFFKSERDLLRVKGIGEKLLSGIRDAIVARP</sequence>
<gene>
    <name evidence="4" type="ORF">IDH41_30810</name>
</gene>